<dbReference type="PANTHER" id="PTHR11228:SF7">
    <property type="entry name" value="PQQA PEPTIDE CYCLASE"/>
    <property type="match status" value="1"/>
</dbReference>
<dbReference type="RefSeq" id="WP_100313297.1">
    <property type="nucleotide sequence ID" value="NZ_PGFG01000001.1"/>
</dbReference>
<evidence type="ECO:0000256" key="5">
    <source>
        <dbReference type="ARBA" id="ARBA00023004"/>
    </source>
</evidence>
<keyword evidence="4" id="KW-0479">Metal-binding</keyword>
<dbReference type="AlphaFoldDB" id="A0A2M9CRR9"/>
<comment type="cofactor">
    <cofactor evidence="1">
        <name>[4Fe-4S] cluster</name>
        <dbReference type="ChEBI" id="CHEBI:49883"/>
    </cofactor>
</comment>
<protein>
    <submittedName>
        <fullName evidence="8">Radical SAM protein with 4Fe4S-binding SPASM domain</fullName>
    </submittedName>
</protein>
<dbReference type="GO" id="GO:0003824">
    <property type="term" value="F:catalytic activity"/>
    <property type="evidence" value="ECO:0007669"/>
    <property type="project" value="InterPro"/>
</dbReference>
<gene>
    <name evidence="8" type="ORF">BXY57_0149</name>
</gene>
<dbReference type="SFLD" id="SFLDS00029">
    <property type="entry name" value="Radical_SAM"/>
    <property type="match status" value="1"/>
</dbReference>
<evidence type="ECO:0000313" key="8">
    <source>
        <dbReference type="EMBL" id="PJJ74589.1"/>
    </source>
</evidence>
<dbReference type="CDD" id="cd01335">
    <property type="entry name" value="Radical_SAM"/>
    <property type="match status" value="1"/>
</dbReference>
<dbReference type="GO" id="GO:0046872">
    <property type="term" value="F:metal ion binding"/>
    <property type="evidence" value="ECO:0007669"/>
    <property type="project" value="UniProtKB-KW"/>
</dbReference>
<keyword evidence="6" id="KW-0411">Iron-sulfur</keyword>
<keyword evidence="5" id="KW-0408">Iron</keyword>
<dbReference type="InterPro" id="IPR013785">
    <property type="entry name" value="Aldolase_TIM"/>
</dbReference>
<dbReference type="SUPFAM" id="SSF102114">
    <property type="entry name" value="Radical SAM enzymes"/>
    <property type="match status" value="1"/>
</dbReference>
<comment type="caution">
    <text evidence="8">The sequence shown here is derived from an EMBL/GenBank/DDBJ whole genome shotgun (WGS) entry which is preliminary data.</text>
</comment>
<evidence type="ECO:0000256" key="6">
    <source>
        <dbReference type="ARBA" id="ARBA00023014"/>
    </source>
</evidence>
<dbReference type="CDD" id="cd21126">
    <property type="entry name" value="SPASM_rSAM"/>
    <property type="match status" value="1"/>
</dbReference>
<dbReference type="OrthoDB" id="9805809at2"/>
<accession>A0A2M9CRR9</accession>
<sequence>MNRAEWQDALRFLKKGTPRRYLNAARVLGSYYLSKWTHRPIQWGFPIALSVEPTTACNLRCPECPSGLRAFTRATGKINPAFFRQIIDELHQDLWYLIFYFQGEPYLHPQLLDMVAYAHQKGIYTATSTNAHFLDTSHARQTVESGLDRLIISIDGTTQDVYQQYRRAGQLEKVLAGAREIVRWKRELHSPTPYVFFQFLVVKPNQHQIPEIKRLAKEIGVDGVRFKTAQIYDYQNGNPLIPDLDHYSRYKKMPDGSYRLKNKLSNHCWKLWHSPVITWDGWVVPCCFDKDASHKMGNLKEQSFRKIWHNEQYSHFRQQLLKGRRHIDICQNCSEGTRVWG</sequence>
<dbReference type="InterPro" id="IPR050377">
    <property type="entry name" value="Radical_SAM_PqqE_MftC-like"/>
</dbReference>
<dbReference type="SFLD" id="SFLDG01387">
    <property type="entry name" value="BtrN-like_SPASM_domain_contain"/>
    <property type="match status" value="1"/>
</dbReference>
<dbReference type="InterPro" id="IPR058240">
    <property type="entry name" value="rSAM_sf"/>
</dbReference>
<name>A0A2M9CRR9_9BACT</name>
<reference evidence="8 9" key="1">
    <citation type="submission" date="2017-11" db="EMBL/GenBank/DDBJ databases">
        <title>Genomic Encyclopedia of Archaeal and Bacterial Type Strains, Phase II (KMG-II): From Individual Species to Whole Genera.</title>
        <authorList>
            <person name="Goeker M."/>
        </authorList>
    </citation>
    <scope>NUCLEOTIDE SEQUENCE [LARGE SCALE GENOMIC DNA]</scope>
    <source>
        <strain evidence="8 9">DSM 27268</strain>
    </source>
</reference>
<dbReference type="InterPro" id="IPR007197">
    <property type="entry name" value="rSAM"/>
</dbReference>
<organism evidence="8 9">
    <name type="scientific">Thermoflavifilum aggregans</name>
    <dbReference type="NCBI Taxonomy" id="454188"/>
    <lineage>
        <taxon>Bacteria</taxon>
        <taxon>Pseudomonadati</taxon>
        <taxon>Bacteroidota</taxon>
        <taxon>Chitinophagia</taxon>
        <taxon>Chitinophagales</taxon>
        <taxon>Chitinophagaceae</taxon>
        <taxon>Thermoflavifilum</taxon>
    </lineage>
</organism>
<evidence type="ECO:0000256" key="4">
    <source>
        <dbReference type="ARBA" id="ARBA00022723"/>
    </source>
</evidence>
<evidence type="ECO:0000256" key="3">
    <source>
        <dbReference type="ARBA" id="ARBA00022691"/>
    </source>
</evidence>
<evidence type="ECO:0000313" key="9">
    <source>
        <dbReference type="Proteomes" id="UP000230000"/>
    </source>
</evidence>
<dbReference type="EMBL" id="PGFG01000001">
    <property type="protein sequence ID" value="PJJ74589.1"/>
    <property type="molecule type" value="Genomic_DNA"/>
</dbReference>
<dbReference type="InterPro" id="IPR023885">
    <property type="entry name" value="4Fe4S-binding_SPASM_dom"/>
</dbReference>
<dbReference type="InterPro" id="IPR034391">
    <property type="entry name" value="AdoMet-like_SPASM_containing"/>
</dbReference>
<feature type="domain" description="Radical SAM core" evidence="7">
    <location>
        <begin position="43"/>
        <end position="263"/>
    </location>
</feature>
<dbReference type="SFLD" id="SFLDG01067">
    <property type="entry name" value="SPASM/twitch_domain_containing"/>
    <property type="match status" value="1"/>
</dbReference>
<dbReference type="PROSITE" id="PS51918">
    <property type="entry name" value="RADICAL_SAM"/>
    <property type="match status" value="1"/>
</dbReference>
<evidence type="ECO:0000259" key="7">
    <source>
        <dbReference type="PROSITE" id="PS51918"/>
    </source>
</evidence>
<dbReference type="PANTHER" id="PTHR11228">
    <property type="entry name" value="RADICAL SAM DOMAIN PROTEIN"/>
    <property type="match status" value="1"/>
</dbReference>
<keyword evidence="9" id="KW-1185">Reference proteome</keyword>
<keyword evidence="2" id="KW-0004">4Fe-4S</keyword>
<proteinExistence type="predicted"/>
<dbReference type="GO" id="GO:0051536">
    <property type="term" value="F:iron-sulfur cluster binding"/>
    <property type="evidence" value="ECO:0007669"/>
    <property type="project" value="UniProtKB-KW"/>
</dbReference>
<dbReference type="Pfam" id="PF04055">
    <property type="entry name" value="Radical_SAM"/>
    <property type="match status" value="1"/>
</dbReference>
<dbReference type="Pfam" id="PF13186">
    <property type="entry name" value="SPASM"/>
    <property type="match status" value="1"/>
</dbReference>
<evidence type="ECO:0000256" key="1">
    <source>
        <dbReference type="ARBA" id="ARBA00001966"/>
    </source>
</evidence>
<dbReference type="Gene3D" id="3.20.20.70">
    <property type="entry name" value="Aldolase class I"/>
    <property type="match status" value="1"/>
</dbReference>
<dbReference type="Proteomes" id="UP000230000">
    <property type="component" value="Unassembled WGS sequence"/>
</dbReference>
<evidence type="ECO:0000256" key="2">
    <source>
        <dbReference type="ARBA" id="ARBA00022485"/>
    </source>
</evidence>
<keyword evidence="3" id="KW-0949">S-adenosyl-L-methionine</keyword>